<reference evidence="6 7" key="1">
    <citation type="journal article" date="2017" name="Elife">
        <title>Extensive horizontal gene transfer in cheese-associated bacteria.</title>
        <authorList>
            <person name="Bonham K.S."/>
            <person name="Wolfe B.E."/>
            <person name="Dutton R.J."/>
        </authorList>
    </citation>
    <scope>NUCLEOTIDE SEQUENCE [LARGE SCALE GENOMIC DNA]</scope>
    <source>
        <strain evidence="6 7">341_9</strain>
    </source>
</reference>
<keyword evidence="4 5" id="KW-0732">Signal</keyword>
<feature type="chain" id="PRO_5012223899" description="ABC transporter substrate-binding protein" evidence="5">
    <location>
        <begin position="24"/>
        <end position="486"/>
    </location>
</feature>
<dbReference type="Gene3D" id="3.40.190.10">
    <property type="entry name" value="Periplasmic binding protein-like II"/>
    <property type="match status" value="1"/>
</dbReference>
<comment type="similarity">
    <text evidence="2">Belongs to the bacterial solute-binding protein 1 family.</text>
</comment>
<dbReference type="InterPro" id="IPR006059">
    <property type="entry name" value="SBP"/>
</dbReference>
<dbReference type="RefSeq" id="WP_096197825.1">
    <property type="nucleotide sequence ID" value="NZ_NRGR01000033.1"/>
</dbReference>
<dbReference type="Pfam" id="PF13416">
    <property type="entry name" value="SBP_bac_8"/>
    <property type="match status" value="1"/>
</dbReference>
<evidence type="ECO:0000256" key="5">
    <source>
        <dbReference type="SAM" id="SignalP"/>
    </source>
</evidence>
<keyword evidence="7" id="KW-1185">Reference proteome</keyword>
<dbReference type="InterPro" id="IPR050490">
    <property type="entry name" value="Bact_solute-bd_prot1"/>
</dbReference>
<dbReference type="InterPro" id="IPR006311">
    <property type="entry name" value="TAT_signal"/>
</dbReference>
<sequence length="486" mass="51385">MATITRRRLLALTALTTATSATAAACSRSSTSGKDGTGAGSSNVLWWDHFDPLEKALTGLFDDFAADGGAEVERTVYNPNDMGQALQLAQTSDQLPDVFTGLFSVPSAALVADGTVGPVTLDNEAQQAVAELLFEGIHVFDGQVHSVPIFSHQQHSSLTWMNREMVEAANHDPDAGALSWDGFRSLCADLVSAGTASPWITNLAFPDRMGEHLTDLAQAAGQALVHGGGSANVTDPANGEYIYHADAFVDSLEFLKSLISDGYMLPASTSLDAREARVRWASRDAAIFFDGPWNAGVVANEFEDLLPNLAVANVPSPDGKGVTARGPAEGQFWCHADSARTDAVGGLFSLLTRPDFSAALAANMDQPPTDLDAVSSAGVADAYAAAIDIFRENCFLAPSPVARNAAVGTVIAHMDDVRPNLGEIAQGYLGGDLDDARSALKTYSDALTAEREKAIDALAAEGTEVSLDDWVFEDYRLGDDYDATKY</sequence>
<dbReference type="EMBL" id="NRGR01000033">
    <property type="protein sequence ID" value="PCC37884.1"/>
    <property type="molecule type" value="Genomic_DNA"/>
</dbReference>
<dbReference type="Proteomes" id="UP000218598">
    <property type="component" value="Unassembled WGS sequence"/>
</dbReference>
<dbReference type="PROSITE" id="PS51318">
    <property type="entry name" value="TAT"/>
    <property type="match status" value="1"/>
</dbReference>
<dbReference type="OrthoDB" id="2644341at2"/>
<dbReference type="GO" id="GO:0030313">
    <property type="term" value="C:cell envelope"/>
    <property type="evidence" value="ECO:0007669"/>
    <property type="project" value="UniProtKB-SubCell"/>
</dbReference>
<dbReference type="SUPFAM" id="SSF53850">
    <property type="entry name" value="Periplasmic binding protein-like II"/>
    <property type="match status" value="1"/>
</dbReference>
<organism evidence="6 7">
    <name type="scientific">Brachybacterium alimentarium</name>
    <dbReference type="NCBI Taxonomy" id="47845"/>
    <lineage>
        <taxon>Bacteria</taxon>
        <taxon>Bacillati</taxon>
        <taxon>Actinomycetota</taxon>
        <taxon>Actinomycetes</taxon>
        <taxon>Micrococcales</taxon>
        <taxon>Dermabacteraceae</taxon>
        <taxon>Brachybacterium</taxon>
    </lineage>
</organism>
<keyword evidence="3" id="KW-0813">Transport</keyword>
<evidence type="ECO:0000256" key="2">
    <source>
        <dbReference type="ARBA" id="ARBA00008520"/>
    </source>
</evidence>
<proteinExistence type="inferred from homology"/>
<evidence type="ECO:0000256" key="4">
    <source>
        <dbReference type="ARBA" id="ARBA00022729"/>
    </source>
</evidence>
<dbReference type="AlphaFoldDB" id="A0A2A3YF12"/>
<comment type="subcellular location">
    <subcellularLocation>
        <location evidence="1">Cell envelope</location>
    </subcellularLocation>
</comment>
<dbReference type="PROSITE" id="PS51257">
    <property type="entry name" value="PROKAR_LIPOPROTEIN"/>
    <property type="match status" value="1"/>
</dbReference>
<protein>
    <recommendedName>
        <fullName evidence="8">ABC transporter substrate-binding protein</fullName>
    </recommendedName>
</protein>
<accession>A0A2A3YF12</accession>
<evidence type="ECO:0000256" key="1">
    <source>
        <dbReference type="ARBA" id="ARBA00004196"/>
    </source>
</evidence>
<evidence type="ECO:0000256" key="3">
    <source>
        <dbReference type="ARBA" id="ARBA00022448"/>
    </source>
</evidence>
<feature type="signal peptide" evidence="5">
    <location>
        <begin position="1"/>
        <end position="23"/>
    </location>
</feature>
<evidence type="ECO:0000313" key="7">
    <source>
        <dbReference type="Proteomes" id="UP000218598"/>
    </source>
</evidence>
<evidence type="ECO:0008006" key="8">
    <source>
        <dbReference type="Google" id="ProtNLM"/>
    </source>
</evidence>
<name>A0A2A3YF12_9MICO</name>
<dbReference type="PANTHER" id="PTHR43649">
    <property type="entry name" value="ARABINOSE-BINDING PROTEIN-RELATED"/>
    <property type="match status" value="1"/>
</dbReference>
<gene>
    <name evidence="6" type="ORF">CIK66_16945</name>
</gene>
<dbReference type="PANTHER" id="PTHR43649:SF31">
    <property type="entry name" value="SN-GLYCEROL-3-PHOSPHATE-BINDING PERIPLASMIC PROTEIN UGPB"/>
    <property type="match status" value="1"/>
</dbReference>
<comment type="caution">
    <text evidence="6">The sequence shown here is derived from an EMBL/GenBank/DDBJ whole genome shotgun (WGS) entry which is preliminary data.</text>
</comment>
<evidence type="ECO:0000313" key="6">
    <source>
        <dbReference type="EMBL" id="PCC37884.1"/>
    </source>
</evidence>